<comment type="caution">
    <text evidence="1">The sequence shown here is derived from an EMBL/GenBank/DDBJ whole genome shotgun (WGS) entry which is preliminary data.</text>
</comment>
<sequence length="377" mass="41835">MAHRYTGEHRALLAELREGVNLDLAADLRKYHSLNVSVFTARAKAHGTHGSFSHLAKAHSRLAHFDFDVADYEAAFDNLDYAEDLYRRCRKTDRLSWYGDWKSRIAEARTERARPAAFLRRPLTAIADAAHGVDHVRATRQAAVRLAHAIWVWSLVGWDAELVAEASSGVVAMVLSVGERTDDEREAFRVALEVAAIAHEDIGDPAGAREMRSFPRSLNDTPFWAVSHTEQIRSRPCPTLREVLADRPDLVDLLRISSPVFASAGVAPFLPARSLGKRRGKVIAELLARQRVAEGDAVITLGLEIHALSAFADKRTAAWAESLVLLGRAYAAAGEWAQLEDTVLWLTRMRRRVPSKLRGEVTRFAKLLDDVPGADSL</sequence>
<reference evidence="1" key="1">
    <citation type="submission" date="2023-02" db="EMBL/GenBank/DDBJ databases">
        <title>Actinokineospora globicatena NBRC 15670.</title>
        <authorList>
            <person name="Ichikawa N."/>
            <person name="Sato H."/>
            <person name="Tonouchi N."/>
        </authorList>
    </citation>
    <scope>NUCLEOTIDE SEQUENCE</scope>
    <source>
        <strain evidence="1">NBRC 15670</strain>
    </source>
</reference>
<keyword evidence="2" id="KW-1185">Reference proteome</keyword>
<dbReference type="Proteomes" id="UP001165042">
    <property type="component" value="Unassembled WGS sequence"/>
</dbReference>
<dbReference type="EMBL" id="BSSD01000006">
    <property type="protein sequence ID" value="GLW93252.1"/>
    <property type="molecule type" value="Genomic_DNA"/>
</dbReference>
<protein>
    <submittedName>
        <fullName evidence="1">Uncharacterized protein</fullName>
    </submittedName>
</protein>
<organism evidence="1 2">
    <name type="scientific">Actinokineospora globicatena</name>
    <dbReference type="NCBI Taxonomy" id="103729"/>
    <lineage>
        <taxon>Bacteria</taxon>
        <taxon>Bacillati</taxon>
        <taxon>Actinomycetota</taxon>
        <taxon>Actinomycetes</taxon>
        <taxon>Pseudonocardiales</taxon>
        <taxon>Pseudonocardiaceae</taxon>
        <taxon>Actinokineospora</taxon>
    </lineage>
</organism>
<proteinExistence type="predicted"/>
<name>A0A9W6QPD9_9PSEU</name>
<accession>A0A9W6QPD9</accession>
<evidence type="ECO:0000313" key="2">
    <source>
        <dbReference type="Proteomes" id="UP001165042"/>
    </source>
</evidence>
<gene>
    <name evidence="1" type="ORF">Aglo03_40680</name>
</gene>
<dbReference type="AlphaFoldDB" id="A0A9W6QPD9"/>
<dbReference type="RefSeq" id="WP_285611614.1">
    <property type="nucleotide sequence ID" value="NZ_BSSD01000006.1"/>
</dbReference>
<evidence type="ECO:0000313" key="1">
    <source>
        <dbReference type="EMBL" id="GLW93252.1"/>
    </source>
</evidence>